<evidence type="ECO:0000313" key="7">
    <source>
        <dbReference type="EMBL" id="VVC76768.1"/>
    </source>
</evidence>
<organism evidence="7 8">
    <name type="scientific">Aquicella siphonis</name>
    <dbReference type="NCBI Taxonomy" id="254247"/>
    <lineage>
        <taxon>Bacteria</taxon>
        <taxon>Pseudomonadati</taxon>
        <taxon>Pseudomonadota</taxon>
        <taxon>Gammaproteobacteria</taxon>
        <taxon>Legionellales</taxon>
        <taxon>Coxiellaceae</taxon>
        <taxon>Aquicella</taxon>
    </lineage>
</organism>
<dbReference type="InterPro" id="IPR013762">
    <property type="entry name" value="Integrase-like_cat_sf"/>
</dbReference>
<evidence type="ECO:0000256" key="2">
    <source>
        <dbReference type="ARBA" id="ARBA00022908"/>
    </source>
</evidence>
<dbReference type="Proteomes" id="UP000324194">
    <property type="component" value="Chromosome 1"/>
</dbReference>
<evidence type="ECO:0000256" key="4">
    <source>
        <dbReference type="ARBA" id="ARBA00023172"/>
    </source>
</evidence>
<dbReference type="OrthoDB" id="102994at2"/>
<dbReference type="InterPro" id="IPR010998">
    <property type="entry name" value="Integrase_recombinase_N"/>
</dbReference>
<dbReference type="GO" id="GO:0003677">
    <property type="term" value="F:DNA binding"/>
    <property type="evidence" value="ECO:0007669"/>
    <property type="project" value="UniProtKB-KW"/>
</dbReference>
<protein>
    <submittedName>
        <fullName evidence="7">Tyrosine recombinase XerD</fullName>
    </submittedName>
</protein>
<feature type="domain" description="Tyr recombinase" evidence="6">
    <location>
        <begin position="238"/>
        <end position="410"/>
    </location>
</feature>
<reference evidence="7 8" key="1">
    <citation type="submission" date="2019-08" db="EMBL/GenBank/DDBJ databases">
        <authorList>
            <person name="Guy L."/>
        </authorList>
    </citation>
    <scope>NUCLEOTIDE SEQUENCE [LARGE SCALE GENOMIC DNA]</scope>
    <source>
        <strain evidence="7 8">SGT-108</strain>
    </source>
</reference>
<dbReference type="EMBL" id="LR699119">
    <property type="protein sequence ID" value="VVC76768.1"/>
    <property type="molecule type" value="Genomic_DNA"/>
</dbReference>
<dbReference type="Gene3D" id="1.10.443.10">
    <property type="entry name" value="Intergrase catalytic core"/>
    <property type="match status" value="1"/>
</dbReference>
<dbReference type="InterPro" id="IPR050808">
    <property type="entry name" value="Phage_Integrase"/>
</dbReference>
<evidence type="ECO:0000256" key="1">
    <source>
        <dbReference type="ARBA" id="ARBA00008857"/>
    </source>
</evidence>
<dbReference type="InterPro" id="IPR002104">
    <property type="entry name" value="Integrase_catalytic"/>
</dbReference>
<dbReference type="PROSITE" id="PS51898">
    <property type="entry name" value="TYR_RECOMBINASE"/>
    <property type="match status" value="1"/>
</dbReference>
<dbReference type="PANTHER" id="PTHR30629">
    <property type="entry name" value="PROPHAGE INTEGRASE"/>
    <property type="match status" value="1"/>
</dbReference>
<dbReference type="KEGG" id="asip:AQUSIP_20940"/>
<evidence type="ECO:0000256" key="5">
    <source>
        <dbReference type="SAM" id="MobiDB-lite"/>
    </source>
</evidence>
<feature type="compositionally biased region" description="Basic and acidic residues" evidence="5">
    <location>
        <begin position="169"/>
        <end position="179"/>
    </location>
</feature>
<keyword evidence="2" id="KW-0229">DNA integration</keyword>
<dbReference type="GO" id="GO:0006310">
    <property type="term" value="P:DNA recombination"/>
    <property type="evidence" value="ECO:0007669"/>
    <property type="project" value="UniProtKB-KW"/>
</dbReference>
<evidence type="ECO:0000256" key="3">
    <source>
        <dbReference type="ARBA" id="ARBA00023125"/>
    </source>
</evidence>
<keyword evidence="8" id="KW-1185">Reference proteome</keyword>
<name>A0A5E4PJW7_9COXI</name>
<dbReference type="Gene3D" id="1.10.150.130">
    <property type="match status" value="1"/>
</dbReference>
<keyword evidence="4" id="KW-0233">DNA recombination</keyword>
<comment type="similarity">
    <text evidence="1">Belongs to the 'phage' integrase family.</text>
</comment>
<dbReference type="RefSeq" id="WP_148340066.1">
    <property type="nucleotide sequence ID" value="NZ_LR699119.1"/>
</dbReference>
<keyword evidence="3" id="KW-0238">DNA-binding</keyword>
<evidence type="ECO:0000313" key="8">
    <source>
        <dbReference type="Proteomes" id="UP000324194"/>
    </source>
</evidence>
<dbReference type="GO" id="GO:0015074">
    <property type="term" value="P:DNA integration"/>
    <property type="evidence" value="ECO:0007669"/>
    <property type="project" value="UniProtKB-KW"/>
</dbReference>
<dbReference type="AlphaFoldDB" id="A0A5E4PJW7"/>
<proteinExistence type="inferred from homology"/>
<evidence type="ECO:0000259" key="6">
    <source>
        <dbReference type="PROSITE" id="PS51898"/>
    </source>
</evidence>
<dbReference type="SUPFAM" id="SSF56349">
    <property type="entry name" value="DNA breaking-rejoining enzymes"/>
    <property type="match status" value="1"/>
</dbReference>
<accession>A0A5E4PJW7</accession>
<dbReference type="InterPro" id="IPR011010">
    <property type="entry name" value="DNA_brk_join_enz"/>
</dbReference>
<dbReference type="CDD" id="cd00796">
    <property type="entry name" value="INT_Rci_Hp1_C"/>
    <property type="match status" value="1"/>
</dbReference>
<dbReference type="Pfam" id="PF00589">
    <property type="entry name" value="Phage_integrase"/>
    <property type="match status" value="1"/>
</dbReference>
<dbReference type="PANTHER" id="PTHR30629:SF6">
    <property type="entry name" value="PROPHAGE INTEGRASE INTA-RELATED"/>
    <property type="match status" value="1"/>
</dbReference>
<feature type="region of interest" description="Disordered" evidence="5">
    <location>
        <begin position="169"/>
        <end position="192"/>
    </location>
</feature>
<sequence>MGRAVKDSRIDTRDARLKQKISKEPYWRLISKGIHIGYYKGSKKAGMWHARVRTPDGKRYKKEVLGKADDYHEADGKTVLTFAQAQILAHKFAEKIFKHDDLHITIKNYTVKMAIDDYLKDFKAHGKKSLYSTDKQIEAHILPAFGDRLVSSLTYRQLDQWKNKLATSDKRSRTGKCQEQKYTPYDNNDPEYSRKRRATANRIITIFKAILNHAYKTEQAESNDAWIKLKPFKNVSAAKIRFLNTDEANRLLNACTSDFRLLVRGALLTGARYGELVSLKVSDYNLESNIIHIHQSKSGKPRHIPLNQEGINFFTQITTGRNNEEFLFTRNDSHKWGKSHQARPMLEACRIAKITPSISFHELRHTYASALAMKGVPLQVIAAVLGHTDTRITHKHYAHLMPSYIADVIRQHLPNFGSTEKTNVRKIKQKVVNE</sequence>
<gene>
    <name evidence="7" type="primary">xerD</name>
    <name evidence="7" type="ORF">AQUSIP_20940</name>
</gene>